<reference evidence="7 8" key="1">
    <citation type="journal article" date="2014" name="PLoS ONE">
        <title>Global Analysis of Gene Expression Profiles in Physic Nut (Jatropha curcas L.) Seedlings Exposed to Salt Stress.</title>
        <authorList>
            <person name="Zhang L."/>
            <person name="Zhang C."/>
            <person name="Wu P."/>
            <person name="Chen Y."/>
            <person name="Li M."/>
            <person name="Jiang H."/>
            <person name="Wu G."/>
        </authorList>
    </citation>
    <scope>NUCLEOTIDE SEQUENCE [LARGE SCALE GENOMIC DNA]</scope>
    <source>
        <strain evidence="8">cv. GZQX0401</strain>
        <tissue evidence="7">Young leaves</tissue>
    </source>
</reference>
<proteinExistence type="inferred from homology"/>
<dbReference type="Pfam" id="PF02798">
    <property type="entry name" value="GST_N"/>
    <property type="match status" value="1"/>
</dbReference>
<dbReference type="EMBL" id="KK914227">
    <property type="protein sequence ID" value="KDP45710.1"/>
    <property type="molecule type" value="Genomic_DNA"/>
</dbReference>
<keyword evidence="8" id="KW-1185">Reference proteome</keyword>
<dbReference type="SUPFAM" id="SSF47616">
    <property type="entry name" value="GST C-terminal domain-like"/>
    <property type="match status" value="1"/>
</dbReference>
<dbReference type="GO" id="GO:0005737">
    <property type="term" value="C:cytoplasm"/>
    <property type="evidence" value="ECO:0007669"/>
    <property type="project" value="TreeGrafter"/>
</dbReference>
<dbReference type="InterPro" id="IPR010987">
    <property type="entry name" value="Glutathione-S-Trfase_C-like"/>
</dbReference>
<dbReference type="STRING" id="180498.A0A067LLT3"/>
<dbReference type="AlphaFoldDB" id="A0A067LLT3"/>
<evidence type="ECO:0000313" key="8">
    <source>
        <dbReference type="Proteomes" id="UP000027138"/>
    </source>
</evidence>
<evidence type="ECO:0000256" key="1">
    <source>
        <dbReference type="ARBA" id="ARBA00012452"/>
    </source>
</evidence>
<evidence type="ECO:0000256" key="4">
    <source>
        <dbReference type="RuleBase" id="RU003494"/>
    </source>
</evidence>
<dbReference type="InterPro" id="IPR036282">
    <property type="entry name" value="Glutathione-S-Trfase_C_sf"/>
</dbReference>
<dbReference type="CDD" id="cd03185">
    <property type="entry name" value="GST_C_Tau"/>
    <property type="match status" value="1"/>
</dbReference>
<dbReference type="SFLD" id="SFLDS00019">
    <property type="entry name" value="Glutathione_Transferase_(cytos"/>
    <property type="match status" value="1"/>
</dbReference>
<feature type="domain" description="GST N-terminal" evidence="5">
    <location>
        <begin position="3"/>
        <end position="82"/>
    </location>
</feature>
<dbReference type="InterPro" id="IPR036249">
    <property type="entry name" value="Thioredoxin-like_sf"/>
</dbReference>
<dbReference type="PROSITE" id="PS50405">
    <property type="entry name" value="GST_CTER"/>
    <property type="match status" value="1"/>
</dbReference>
<dbReference type="EC" id="2.5.1.18" evidence="1"/>
<dbReference type="KEGG" id="jcu:105638883"/>
<dbReference type="OrthoDB" id="202840at2759"/>
<dbReference type="PROSITE" id="PS50404">
    <property type="entry name" value="GST_NTER"/>
    <property type="match status" value="1"/>
</dbReference>
<dbReference type="FunFam" id="3.40.30.10:FF:000014">
    <property type="entry name" value="Tau class glutathione S-transferase"/>
    <property type="match status" value="1"/>
</dbReference>
<evidence type="ECO:0000259" key="6">
    <source>
        <dbReference type="PROSITE" id="PS50405"/>
    </source>
</evidence>
<dbReference type="Gene3D" id="3.40.30.10">
    <property type="entry name" value="Glutaredoxin"/>
    <property type="match status" value="1"/>
</dbReference>
<dbReference type="Proteomes" id="UP000027138">
    <property type="component" value="Unassembled WGS sequence"/>
</dbReference>
<dbReference type="InterPro" id="IPR040079">
    <property type="entry name" value="Glutathione_S-Trfase"/>
</dbReference>
<evidence type="ECO:0000256" key="2">
    <source>
        <dbReference type="ARBA" id="ARBA00022679"/>
    </source>
</evidence>
<evidence type="ECO:0000313" key="7">
    <source>
        <dbReference type="EMBL" id="KDP45710.1"/>
    </source>
</evidence>
<gene>
    <name evidence="7" type="ORF">JCGZ_17317</name>
</gene>
<comment type="catalytic activity">
    <reaction evidence="3">
        <text>RX + glutathione = an S-substituted glutathione + a halide anion + H(+)</text>
        <dbReference type="Rhea" id="RHEA:16437"/>
        <dbReference type="ChEBI" id="CHEBI:15378"/>
        <dbReference type="ChEBI" id="CHEBI:16042"/>
        <dbReference type="ChEBI" id="CHEBI:17792"/>
        <dbReference type="ChEBI" id="CHEBI:57925"/>
        <dbReference type="ChEBI" id="CHEBI:90779"/>
        <dbReference type="EC" id="2.5.1.18"/>
    </reaction>
</comment>
<feature type="domain" description="GST C-terminal" evidence="6">
    <location>
        <begin position="88"/>
        <end position="208"/>
    </location>
</feature>
<dbReference type="InterPro" id="IPR045074">
    <property type="entry name" value="GST_C_Tau"/>
</dbReference>
<dbReference type="SUPFAM" id="SSF52833">
    <property type="entry name" value="Thioredoxin-like"/>
    <property type="match status" value="1"/>
</dbReference>
<evidence type="ECO:0000256" key="3">
    <source>
        <dbReference type="ARBA" id="ARBA00047960"/>
    </source>
</evidence>
<dbReference type="Gene3D" id="1.20.1050.10">
    <property type="match status" value="1"/>
</dbReference>
<dbReference type="FunFam" id="1.20.1050.10:FF:000018">
    <property type="entry name" value="Glutathione S-transferase U20"/>
    <property type="match status" value="1"/>
</dbReference>
<dbReference type="InterPro" id="IPR004045">
    <property type="entry name" value="Glutathione_S-Trfase_N"/>
</dbReference>
<dbReference type="SFLD" id="SFLDG00358">
    <property type="entry name" value="Main_(cytGST)"/>
    <property type="match status" value="1"/>
</dbReference>
<accession>A0A067LLT3</accession>
<dbReference type="GO" id="GO:0006749">
    <property type="term" value="P:glutathione metabolic process"/>
    <property type="evidence" value="ECO:0007669"/>
    <property type="project" value="InterPro"/>
</dbReference>
<comment type="similarity">
    <text evidence="4">Belongs to the GST superfamily.</text>
</comment>
<evidence type="ECO:0000259" key="5">
    <source>
        <dbReference type="PROSITE" id="PS50404"/>
    </source>
</evidence>
<dbReference type="CDD" id="cd03058">
    <property type="entry name" value="GST_N_Tau"/>
    <property type="match status" value="1"/>
</dbReference>
<organism evidence="7 8">
    <name type="scientific">Jatropha curcas</name>
    <name type="common">Barbados nut</name>
    <dbReference type="NCBI Taxonomy" id="180498"/>
    <lineage>
        <taxon>Eukaryota</taxon>
        <taxon>Viridiplantae</taxon>
        <taxon>Streptophyta</taxon>
        <taxon>Embryophyta</taxon>
        <taxon>Tracheophyta</taxon>
        <taxon>Spermatophyta</taxon>
        <taxon>Magnoliopsida</taxon>
        <taxon>eudicotyledons</taxon>
        <taxon>Gunneridae</taxon>
        <taxon>Pentapetalae</taxon>
        <taxon>rosids</taxon>
        <taxon>fabids</taxon>
        <taxon>Malpighiales</taxon>
        <taxon>Euphorbiaceae</taxon>
        <taxon>Crotonoideae</taxon>
        <taxon>Jatropheae</taxon>
        <taxon>Jatropha</taxon>
    </lineage>
</organism>
<sequence length="219" mass="25406">MEKKVIVLDFWPSSYAMRVKIALAEKGIEYEAKEENLAEKSCLLLEMNPIHKMIPVLIHNGKPISESFNIVQYIDEVWSDTSPLLPTDPFLRSQARFWADYIEKKIYMNGKKIWREKGENQEAVKREFIEGLRTLEVELGEKLYFGGERIGYVDIALIPISSWFYSFKICANFSIEAECPKISSWVKRCLLKESVQNSLPDPLKIYGFVLMLKKKLGLD</sequence>
<dbReference type="GO" id="GO:0004364">
    <property type="term" value="F:glutathione transferase activity"/>
    <property type="evidence" value="ECO:0007669"/>
    <property type="project" value="UniProtKB-EC"/>
</dbReference>
<dbReference type="InterPro" id="IPR045073">
    <property type="entry name" value="Omega/Tau-like"/>
</dbReference>
<dbReference type="InterPro" id="IPR004046">
    <property type="entry name" value="GST_C"/>
</dbReference>
<dbReference type="PANTHER" id="PTHR11260">
    <property type="entry name" value="GLUTATHIONE S-TRANSFERASE, GST, SUPERFAMILY, GST DOMAIN CONTAINING"/>
    <property type="match status" value="1"/>
</dbReference>
<dbReference type="PANTHER" id="PTHR11260:SF756">
    <property type="entry name" value="GLUTATHIONE S-TRANSFERASE PARA-RELATED"/>
    <property type="match status" value="1"/>
</dbReference>
<dbReference type="Pfam" id="PF00043">
    <property type="entry name" value="GST_C"/>
    <property type="match status" value="1"/>
</dbReference>
<dbReference type="SFLD" id="SFLDG01152">
    <property type="entry name" value="Main.3:_Omega-_and_Tau-like"/>
    <property type="match status" value="1"/>
</dbReference>
<keyword evidence="2" id="KW-0808">Transferase</keyword>
<name>A0A067LLT3_JATCU</name>
<protein>
    <recommendedName>
        <fullName evidence="1">glutathione transferase</fullName>
        <ecNumber evidence="1">2.5.1.18</ecNumber>
    </recommendedName>
</protein>